<feature type="transmembrane region" description="Helical" evidence="1">
    <location>
        <begin position="54"/>
        <end position="74"/>
    </location>
</feature>
<organism evidence="2 3">
    <name type="scientific">Paenibacillus azoreducens</name>
    <dbReference type="NCBI Taxonomy" id="116718"/>
    <lineage>
        <taxon>Bacteria</taxon>
        <taxon>Bacillati</taxon>
        <taxon>Bacillota</taxon>
        <taxon>Bacilli</taxon>
        <taxon>Bacillales</taxon>
        <taxon>Paenibacillaceae</taxon>
        <taxon>Paenibacillus</taxon>
    </lineage>
</organism>
<dbReference type="EMBL" id="BORT01000002">
    <property type="protein sequence ID" value="GIO46011.1"/>
    <property type="molecule type" value="Genomic_DNA"/>
</dbReference>
<comment type="caution">
    <text evidence="2">The sequence shown here is derived from an EMBL/GenBank/DDBJ whole genome shotgun (WGS) entry which is preliminary data.</text>
</comment>
<accession>A0A919Y6T5</accession>
<keyword evidence="1" id="KW-0812">Transmembrane</keyword>
<keyword evidence="1" id="KW-1133">Transmembrane helix</keyword>
<reference evidence="2 3" key="1">
    <citation type="submission" date="2021-03" db="EMBL/GenBank/DDBJ databases">
        <title>Antimicrobial resistance genes in bacteria isolated from Japanese honey, and their potential for conferring macrolide and lincosamide resistance in the American foulbrood pathogen Paenibacillus larvae.</title>
        <authorList>
            <person name="Okamoto M."/>
            <person name="Kumagai M."/>
            <person name="Kanamori H."/>
            <person name="Takamatsu D."/>
        </authorList>
    </citation>
    <scope>NUCLEOTIDE SEQUENCE [LARGE SCALE GENOMIC DNA]</scope>
    <source>
        <strain evidence="2 3">J34TS1</strain>
    </source>
</reference>
<evidence type="ECO:0000313" key="2">
    <source>
        <dbReference type="EMBL" id="GIO46011.1"/>
    </source>
</evidence>
<keyword evidence="3" id="KW-1185">Reference proteome</keyword>
<dbReference type="AlphaFoldDB" id="A0A919Y6T5"/>
<sequence>MQQSVTRKQAQKLIGQHIVAVKKDGNFVTGKLVRISGNRLILERSRGKKVQTKAIIPLVLFDLLAIGTAPYAGFYGPGFGYGPGPVPYGVPGYGPYPGAYPGGFYY</sequence>
<evidence type="ECO:0000313" key="3">
    <source>
        <dbReference type="Proteomes" id="UP000682811"/>
    </source>
</evidence>
<protein>
    <recommendedName>
        <fullName evidence="4">50S ribosomal protein L33</fullName>
    </recommendedName>
</protein>
<keyword evidence="1" id="KW-0472">Membrane</keyword>
<name>A0A919Y6T5_9BACL</name>
<dbReference type="RefSeq" id="WP_212977085.1">
    <property type="nucleotide sequence ID" value="NZ_AP025343.1"/>
</dbReference>
<evidence type="ECO:0000256" key="1">
    <source>
        <dbReference type="SAM" id="Phobius"/>
    </source>
</evidence>
<gene>
    <name evidence="2" type="ORF">J34TS1_07760</name>
</gene>
<dbReference type="Proteomes" id="UP000682811">
    <property type="component" value="Unassembled WGS sequence"/>
</dbReference>
<evidence type="ECO:0008006" key="4">
    <source>
        <dbReference type="Google" id="ProtNLM"/>
    </source>
</evidence>
<proteinExistence type="predicted"/>